<sequence length="387" mass="43107">MMANSPNLRTWIFTWSYVILSLVEKCTGTACSKGSVQLDCDYGCCGDGDDTECCSISTSVLVVACVVSGLVLLSVLAALIVCCYKSYRDNQLSRVRQLRQQQEYNAPRRVVEPPKPPAYISAPPEYSEEMPESHFRPATVTGHVPANQRYRATPMPPNGRRQQQEVVPGAIPGSVAVTQTSGMQPSIDTSQMTRSHRSHHVTEPLPEEEELPPPYTEFARGQTPARAREHRRFIRTPSVGETRPVNVTNTADTNTFVTNTANTNSQETDHRTTQESFYNVPNTRRSTSTSVPSETRNVITTRDQLPDNNRVESRPEVVQRVLRISRIPTRIMDSLQTRPTGGTVAARDNPAVPRLVTQPRIPRNSTRINDSRAHSIVQEDIEDLGDI</sequence>
<keyword evidence="2" id="KW-0812">Transmembrane</keyword>
<evidence type="ECO:0000256" key="3">
    <source>
        <dbReference type="SAM" id="SignalP"/>
    </source>
</evidence>
<organism evidence="4 5">
    <name type="scientific">Mya arenaria</name>
    <name type="common">Soft-shell clam</name>
    <dbReference type="NCBI Taxonomy" id="6604"/>
    <lineage>
        <taxon>Eukaryota</taxon>
        <taxon>Metazoa</taxon>
        <taxon>Spiralia</taxon>
        <taxon>Lophotrochozoa</taxon>
        <taxon>Mollusca</taxon>
        <taxon>Bivalvia</taxon>
        <taxon>Autobranchia</taxon>
        <taxon>Heteroconchia</taxon>
        <taxon>Euheterodonta</taxon>
        <taxon>Imparidentia</taxon>
        <taxon>Neoheterodontei</taxon>
        <taxon>Myida</taxon>
        <taxon>Myoidea</taxon>
        <taxon>Myidae</taxon>
        <taxon>Mya</taxon>
    </lineage>
</organism>
<feature type="transmembrane region" description="Helical" evidence="2">
    <location>
        <begin position="60"/>
        <end position="84"/>
    </location>
</feature>
<proteinExistence type="predicted"/>
<keyword evidence="3" id="KW-0732">Signal</keyword>
<feature type="chain" id="PRO_5046172748" evidence="3">
    <location>
        <begin position="29"/>
        <end position="387"/>
    </location>
</feature>
<gene>
    <name evidence="4" type="ORF">MAR_025404</name>
</gene>
<evidence type="ECO:0000313" key="4">
    <source>
        <dbReference type="EMBL" id="WAR01032.1"/>
    </source>
</evidence>
<evidence type="ECO:0000313" key="5">
    <source>
        <dbReference type="Proteomes" id="UP001164746"/>
    </source>
</evidence>
<reference evidence="4" key="1">
    <citation type="submission" date="2022-11" db="EMBL/GenBank/DDBJ databases">
        <title>Centuries of genome instability and evolution in soft-shell clam transmissible cancer (bioRxiv).</title>
        <authorList>
            <person name="Hart S.F.M."/>
            <person name="Yonemitsu M.A."/>
            <person name="Giersch R.M."/>
            <person name="Beal B.F."/>
            <person name="Arriagada G."/>
            <person name="Davis B.W."/>
            <person name="Ostrander E.A."/>
            <person name="Goff S.P."/>
            <person name="Metzger M.J."/>
        </authorList>
    </citation>
    <scope>NUCLEOTIDE SEQUENCE</scope>
    <source>
        <strain evidence="4">MELC-2E11</strain>
        <tissue evidence="4">Siphon/mantle</tissue>
    </source>
</reference>
<evidence type="ECO:0000256" key="2">
    <source>
        <dbReference type="SAM" id="Phobius"/>
    </source>
</evidence>
<evidence type="ECO:0000256" key="1">
    <source>
        <dbReference type="SAM" id="MobiDB-lite"/>
    </source>
</evidence>
<name>A0ABY7DWQ0_MYAAR</name>
<accession>A0ABY7DWQ0</accession>
<keyword evidence="5" id="KW-1185">Reference proteome</keyword>
<feature type="region of interest" description="Disordered" evidence="1">
    <location>
        <begin position="180"/>
        <end position="225"/>
    </location>
</feature>
<dbReference type="Proteomes" id="UP001164746">
    <property type="component" value="Chromosome 3"/>
</dbReference>
<protein>
    <submittedName>
        <fullName evidence="4">Uncharacterized protein</fullName>
    </submittedName>
</protein>
<feature type="compositionally biased region" description="Polar residues" evidence="1">
    <location>
        <begin position="180"/>
        <end position="193"/>
    </location>
</feature>
<keyword evidence="2" id="KW-1133">Transmembrane helix</keyword>
<keyword evidence="2" id="KW-0472">Membrane</keyword>
<feature type="signal peptide" evidence="3">
    <location>
        <begin position="1"/>
        <end position="28"/>
    </location>
</feature>
<dbReference type="EMBL" id="CP111014">
    <property type="protein sequence ID" value="WAR01032.1"/>
    <property type="molecule type" value="Genomic_DNA"/>
</dbReference>